<comment type="similarity">
    <text evidence="1">Belongs to the short-chain fatty acyl-CoA assimilation regulator (ScfR) family.</text>
</comment>
<dbReference type="EMBL" id="FTPK01000001">
    <property type="protein sequence ID" value="SIT67154.1"/>
    <property type="molecule type" value="Genomic_DNA"/>
</dbReference>
<dbReference type="SUPFAM" id="SSF47413">
    <property type="entry name" value="lambda repressor-like DNA-binding domains"/>
    <property type="match status" value="1"/>
</dbReference>
<dbReference type="InterPro" id="IPR001387">
    <property type="entry name" value="Cro/C1-type_HTH"/>
</dbReference>
<dbReference type="PANTHER" id="PTHR36924">
    <property type="entry name" value="ANTITOXIN HIGA-1"/>
    <property type="match status" value="1"/>
</dbReference>
<gene>
    <name evidence="4" type="ORF">SAMN05216526_0780</name>
</gene>
<organism evidence="4 5">
    <name type="scientific">Ectothiorhodosinus mongolicus</name>
    <dbReference type="NCBI Taxonomy" id="233100"/>
    <lineage>
        <taxon>Bacteria</taxon>
        <taxon>Pseudomonadati</taxon>
        <taxon>Pseudomonadota</taxon>
        <taxon>Gammaproteobacteria</taxon>
        <taxon>Chromatiales</taxon>
        <taxon>Ectothiorhodospiraceae</taxon>
        <taxon>Ectothiorhodosinus</taxon>
    </lineage>
</organism>
<dbReference type="InterPro" id="IPR013430">
    <property type="entry name" value="Toxin_antidote_HigA"/>
</dbReference>
<dbReference type="Pfam" id="PF06114">
    <property type="entry name" value="Peptidase_M78"/>
    <property type="match status" value="1"/>
</dbReference>
<dbReference type="Gene3D" id="1.10.10.2910">
    <property type="match status" value="1"/>
</dbReference>
<dbReference type="OrthoDB" id="9796786at2"/>
<evidence type="ECO:0000313" key="5">
    <source>
        <dbReference type="Proteomes" id="UP000223759"/>
    </source>
</evidence>
<evidence type="ECO:0000313" key="4">
    <source>
        <dbReference type="EMBL" id="SIT67154.1"/>
    </source>
</evidence>
<dbReference type="RefSeq" id="WP_076755079.1">
    <property type="nucleotide sequence ID" value="NZ_CP023018.1"/>
</dbReference>
<dbReference type="PROSITE" id="PS50943">
    <property type="entry name" value="HTH_CROC1"/>
    <property type="match status" value="1"/>
</dbReference>
<dbReference type="SMART" id="SM00530">
    <property type="entry name" value="HTH_XRE"/>
    <property type="match status" value="1"/>
</dbReference>
<dbReference type="GO" id="GO:0003677">
    <property type="term" value="F:DNA binding"/>
    <property type="evidence" value="ECO:0007669"/>
    <property type="project" value="UniProtKB-KW"/>
</dbReference>
<reference evidence="4 5" key="1">
    <citation type="submission" date="2017-01" db="EMBL/GenBank/DDBJ databases">
        <authorList>
            <person name="Mah S.A."/>
            <person name="Swanson W.J."/>
            <person name="Moy G.W."/>
            <person name="Vacquier V.D."/>
        </authorList>
    </citation>
    <scope>NUCLEOTIDE SEQUENCE [LARGE SCALE GENOMIC DNA]</scope>
    <source>
        <strain evidence="4 5">M9</strain>
    </source>
</reference>
<evidence type="ECO:0000256" key="2">
    <source>
        <dbReference type="ARBA" id="ARBA00023125"/>
    </source>
</evidence>
<dbReference type="Pfam" id="PF01381">
    <property type="entry name" value="HTH_3"/>
    <property type="match status" value="1"/>
</dbReference>
<dbReference type="AlphaFoldDB" id="A0A1R3VV26"/>
<dbReference type="NCBIfam" id="TIGR02607">
    <property type="entry name" value="antidote_HigA"/>
    <property type="match status" value="1"/>
</dbReference>
<dbReference type="CDD" id="cd00093">
    <property type="entry name" value="HTH_XRE"/>
    <property type="match status" value="1"/>
</dbReference>
<keyword evidence="2" id="KW-0238">DNA-binding</keyword>
<sequence length="375" mass="42722">MINEAKPLEPDWVSLPGDTIAEIMEEAGWSQRDLAGRLGYSEKHLSLLINGDATITRDTAQRLERVLGGSVDFWLNLEANYQRDKARIEAQTRCHDWVGWLEQFPVKFLMDHGMLKECRLTQNNKSGVVDELLRFFRVATPDEWQSQYAELQLSFRRSQRVEYPIGLVSAWLRMGEHGAERLGDLPKYNARRFERALAEVRGLTRSPADEFSGEMRRLLAEAGVRLVFVPAVPRSHVSGVARWLALTKPLIQLSLLGKTNDKFWFTFFHEAAHILLHGKGSGAKESIYLDDPNSGRSEGDQEHEANQWAADYLIPQEYAAELSTLKARRDIVAFAEKLSLHPGIVVGRLQHEGIIPFSQFNELKQRLDFKAAWPC</sequence>
<evidence type="ECO:0000256" key="1">
    <source>
        <dbReference type="ARBA" id="ARBA00007227"/>
    </source>
</evidence>
<dbReference type="Proteomes" id="UP000223759">
    <property type="component" value="Unassembled WGS sequence"/>
</dbReference>
<dbReference type="PANTHER" id="PTHR36924:SF1">
    <property type="entry name" value="ANTITOXIN HIGA-1"/>
    <property type="match status" value="1"/>
</dbReference>
<name>A0A1R3VV26_9GAMM</name>
<feature type="domain" description="HTH cro/C1-type" evidence="3">
    <location>
        <begin position="20"/>
        <end position="74"/>
    </location>
</feature>
<protein>
    <submittedName>
        <fullName evidence="4">HTH-type transcriptional regulator / antitoxin HigA</fullName>
    </submittedName>
</protein>
<dbReference type="STRING" id="233100.SAMN05216526_0780"/>
<dbReference type="InterPro" id="IPR010359">
    <property type="entry name" value="IrrE_HExxH"/>
</dbReference>
<accession>A0A1R3VV26</accession>
<proteinExistence type="inferred from homology"/>
<dbReference type="InterPro" id="IPR010982">
    <property type="entry name" value="Lambda_DNA-bd_dom_sf"/>
</dbReference>
<dbReference type="Gene3D" id="1.10.260.40">
    <property type="entry name" value="lambda repressor-like DNA-binding domains"/>
    <property type="match status" value="1"/>
</dbReference>
<evidence type="ECO:0000259" key="3">
    <source>
        <dbReference type="PROSITE" id="PS50943"/>
    </source>
</evidence>
<keyword evidence="5" id="KW-1185">Reference proteome</keyword>